<sequence>MAEPTKADSPGAGTESFRIAGPIATGLELFVLHQPPVPESATRGAVLYMHGATFPCNLAVGFKFDEPSWMDDLAQAGFDVWAFDFHGYGGSSRYTEMAEPPSAHPPLGRATVAVEQIDTVVRFVLERTNRKRLHLIAHSWGTQPAGLFASQYPERADRLVFFAPILQRNMTNLPSPNTAPAYRLWTVDDQWHRFVEDVPKDHPPVLLKRHFERWALAYLASDPASATRTPPAVMTPGGPNADIFASWSGELAYTPAAIGASTLPVRGEWDSLCTDADAGWLRSAFRRDTALRDVKIPQATHLMHLEEGRFDLHRATREFL</sequence>
<dbReference type="InterPro" id="IPR029058">
    <property type="entry name" value="AB_hydrolase_fold"/>
</dbReference>
<accession>A0A1F6V4M5</accession>
<feature type="non-terminal residue" evidence="2">
    <location>
        <position position="320"/>
    </location>
</feature>
<organism evidence="2 3">
    <name type="scientific">Candidatus Muproteobacteria bacterium RBG_16_60_9</name>
    <dbReference type="NCBI Taxonomy" id="1817755"/>
    <lineage>
        <taxon>Bacteria</taxon>
        <taxon>Pseudomonadati</taxon>
        <taxon>Pseudomonadota</taxon>
        <taxon>Candidatus Muproteobacteria</taxon>
    </lineage>
</organism>
<name>A0A1F6V4M5_9PROT</name>
<evidence type="ECO:0000259" key="1">
    <source>
        <dbReference type="Pfam" id="PF00561"/>
    </source>
</evidence>
<dbReference type="GO" id="GO:0016020">
    <property type="term" value="C:membrane"/>
    <property type="evidence" value="ECO:0007669"/>
    <property type="project" value="TreeGrafter"/>
</dbReference>
<dbReference type="SUPFAM" id="SSF53474">
    <property type="entry name" value="alpha/beta-Hydrolases"/>
    <property type="match status" value="1"/>
</dbReference>
<feature type="domain" description="AB hydrolase-1" evidence="1">
    <location>
        <begin position="66"/>
        <end position="204"/>
    </location>
</feature>
<protein>
    <recommendedName>
        <fullName evidence="1">AB hydrolase-1 domain-containing protein</fullName>
    </recommendedName>
</protein>
<dbReference type="Pfam" id="PF00561">
    <property type="entry name" value="Abhydrolase_1"/>
    <property type="match status" value="1"/>
</dbReference>
<dbReference type="AlphaFoldDB" id="A0A1F6V4M5"/>
<dbReference type="Gene3D" id="3.40.50.1820">
    <property type="entry name" value="alpha/beta hydrolase"/>
    <property type="match status" value="1"/>
</dbReference>
<proteinExistence type="predicted"/>
<dbReference type="InterPro" id="IPR050266">
    <property type="entry name" value="AB_hydrolase_sf"/>
</dbReference>
<dbReference type="InterPro" id="IPR000073">
    <property type="entry name" value="AB_hydrolase_1"/>
</dbReference>
<dbReference type="PANTHER" id="PTHR43798:SF33">
    <property type="entry name" value="HYDROLASE, PUTATIVE (AFU_ORTHOLOGUE AFUA_2G14860)-RELATED"/>
    <property type="match status" value="1"/>
</dbReference>
<reference evidence="2 3" key="1">
    <citation type="journal article" date="2016" name="Nat. Commun.">
        <title>Thousands of microbial genomes shed light on interconnected biogeochemical processes in an aquifer system.</title>
        <authorList>
            <person name="Anantharaman K."/>
            <person name="Brown C.T."/>
            <person name="Hug L.A."/>
            <person name="Sharon I."/>
            <person name="Castelle C.J."/>
            <person name="Probst A.J."/>
            <person name="Thomas B.C."/>
            <person name="Singh A."/>
            <person name="Wilkins M.J."/>
            <person name="Karaoz U."/>
            <person name="Brodie E.L."/>
            <person name="Williams K.H."/>
            <person name="Hubbard S.S."/>
            <person name="Banfield J.F."/>
        </authorList>
    </citation>
    <scope>NUCLEOTIDE SEQUENCE [LARGE SCALE GENOMIC DNA]</scope>
</reference>
<dbReference type="EMBL" id="MFSP01000128">
    <property type="protein sequence ID" value="OGI64623.1"/>
    <property type="molecule type" value="Genomic_DNA"/>
</dbReference>
<dbReference type="Proteomes" id="UP000179076">
    <property type="component" value="Unassembled WGS sequence"/>
</dbReference>
<evidence type="ECO:0000313" key="3">
    <source>
        <dbReference type="Proteomes" id="UP000179076"/>
    </source>
</evidence>
<dbReference type="PANTHER" id="PTHR43798">
    <property type="entry name" value="MONOACYLGLYCEROL LIPASE"/>
    <property type="match status" value="1"/>
</dbReference>
<comment type="caution">
    <text evidence="2">The sequence shown here is derived from an EMBL/GenBank/DDBJ whole genome shotgun (WGS) entry which is preliminary data.</text>
</comment>
<evidence type="ECO:0000313" key="2">
    <source>
        <dbReference type="EMBL" id="OGI64623.1"/>
    </source>
</evidence>
<gene>
    <name evidence="2" type="ORF">A2W18_03110</name>
</gene>